<evidence type="ECO:0000313" key="3">
    <source>
        <dbReference type="Proteomes" id="UP000015105"/>
    </source>
</evidence>
<protein>
    <submittedName>
        <fullName evidence="2">Uncharacterized protein</fullName>
    </submittedName>
</protein>
<dbReference type="EnsemblPlants" id="AET2Gv20432500.13">
    <property type="protein sequence ID" value="AET2Gv20432500.13"/>
    <property type="gene ID" value="AET2Gv20432500"/>
</dbReference>
<reference evidence="3" key="1">
    <citation type="journal article" date="2014" name="Science">
        <title>Ancient hybridizations among the ancestral genomes of bread wheat.</title>
        <authorList>
            <consortium name="International Wheat Genome Sequencing Consortium,"/>
            <person name="Marcussen T."/>
            <person name="Sandve S.R."/>
            <person name="Heier L."/>
            <person name="Spannagl M."/>
            <person name="Pfeifer M."/>
            <person name="Jakobsen K.S."/>
            <person name="Wulff B.B."/>
            <person name="Steuernagel B."/>
            <person name="Mayer K.F."/>
            <person name="Olsen O.A."/>
        </authorList>
    </citation>
    <scope>NUCLEOTIDE SEQUENCE [LARGE SCALE GENOMIC DNA]</scope>
    <source>
        <strain evidence="3">cv. AL8/78</strain>
    </source>
</reference>
<reference evidence="3" key="2">
    <citation type="journal article" date="2017" name="Nat. Plants">
        <title>The Aegilops tauschii genome reveals multiple impacts of transposons.</title>
        <authorList>
            <person name="Zhao G."/>
            <person name="Zou C."/>
            <person name="Li K."/>
            <person name="Wang K."/>
            <person name="Li T."/>
            <person name="Gao L."/>
            <person name="Zhang X."/>
            <person name="Wang H."/>
            <person name="Yang Z."/>
            <person name="Liu X."/>
            <person name="Jiang W."/>
            <person name="Mao L."/>
            <person name="Kong X."/>
            <person name="Jiao Y."/>
            <person name="Jia J."/>
        </authorList>
    </citation>
    <scope>NUCLEOTIDE SEQUENCE [LARGE SCALE GENOMIC DNA]</scope>
    <source>
        <strain evidence="3">cv. AL8/78</strain>
    </source>
</reference>
<dbReference type="AlphaFoldDB" id="A0A453BB56"/>
<organism evidence="2 3">
    <name type="scientific">Aegilops tauschii subsp. strangulata</name>
    <name type="common">Goatgrass</name>
    <dbReference type="NCBI Taxonomy" id="200361"/>
    <lineage>
        <taxon>Eukaryota</taxon>
        <taxon>Viridiplantae</taxon>
        <taxon>Streptophyta</taxon>
        <taxon>Embryophyta</taxon>
        <taxon>Tracheophyta</taxon>
        <taxon>Spermatophyta</taxon>
        <taxon>Magnoliopsida</taxon>
        <taxon>Liliopsida</taxon>
        <taxon>Poales</taxon>
        <taxon>Poaceae</taxon>
        <taxon>BOP clade</taxon>
        <taxon>Pooideae</taxon>
        <taxon>Triticodae</taxon>
        <taxon>Triticeae</taxon>
        <taxon>Triticinae</taxon>
        <taxon>Aegilops</taxon>
    </lineage>
</organism>
<name>A0A453BB56_AEGTS</name>
<accession>A0A453BB56</accession>
<keyword evidence="3" id="KW-1185">Reference proteome</keyword>
<reference evidence="2" key="3">
    <citation type="journal article" date="2017" name="Nature">
        <title>Genome sequence of the progenitor of the wheat D genome Aegilops tauschii.</title>
        <authorList>
            <person name="Luo M.C."/>
            <person name="Gu Y.Q."/>
            <person name="Puiu D."/>
            <person name="Wang H."/>
            <person name="Twardziok S.O."/>
            <person name="Deal K.R."/>
            <person name="Huo N."/>
            <person name="Zhu T."/>
            <person name="Wang L."/>
            <person name="Wang Y."/>
            <person name="McGuire P.E."/>
            <person name="Liu S."/>
            <person name="Long H."/>
            <person name="Ramasamy R.K."/>
            <person name="Rodriguez J.C."/>
            <person name="Van S.L."/>
            <person name="Yuan L."/>
            <person name="Wang Z."/>
            <person name="Xia Z."/>
            <person name="Xiao L."/>
            <person name="Anderson O.D."/>
            <person name="Ouyang S."/>
            <person name="Liang Y."/>
            <person name="Zimin A.V."/>
            <person name="Pertea G."/>
            <person name="Qi P."/>
            <person name="Bennetzen J.L."/>
            <person name="Dai X."/>
            <person name="Dawson M.W."/>
            <person name="Muller H.G."/>
            <person name="Kugler K."/>
            <person name="Rivarola-Duarte L."/>
            <person name="Spannagl M."/>
            <person name="Mayer K.F.X."/>
            <person name="Lu F.H."/>
            <person name="Bevan M.W."/>
            <person name="Leroy P."/>
            <person name="Li P."/>
            <person name="You F.M."/>
            <person name="Sun Q."/>
            <person name="Liu Z."/>
            <person name="Lyons E."/>
            <person name="Wicker T."/>
            <person name="Salzberg S.L."/>
            <person name="Devos K.M."/>
            <person name="Dvorak J."/>
        </authorList>
    </citation>
    <scope>NUCLEOTIDE SEQUENCE [LARGE SCALE GENOMIC DNA]</scope>
    <source>
        <strain evidence="2">cv. AL8/78</strain>
    </source>
</reference>
<evidence type="ECO:0000256" key="1">
    <source>
        <dbReference type="SAM" id="SignalP"/>
    </source>
</evidence>
<dbReference type="Proteomes" id="UP000015105">
    <property type="component" value="Chromosome 2D"/>
</dbReference>
<reference evidence="2" key="5">
    <citation type="journal article" date="2021" name="G3 (Bethesda)">
        <title>Aegilops tauschii genome assembly Aet v5.0 features greater sequence contiguity and improved annotation.</title>
        <authorList>
            <person name="Wang L."/>
            <person name="Zhu T."/>
            <person name="Rodriguez J.C."/>
            <person name="Deal K.R."/>
            <person name="Dubcovsky J."/>
            <person name="McGuire P.E."/>
            <person name="Lux T."/>
            <person name="Spannagl M."/>
            <person name="Mayer K.F.X."/>
            <person name="Baldrich P."/>
            <person name="Meyers B.C."/>
            <person name="Huo N."/>
            <person name="Gu Y.Q."/>
            <person name="Zhou H."/>
            <person name="Devos K.M."/>
            <person name="Bennetzen J.L."/>
            <person name="Unver T."/>
            <person name="Budak H."/>
            <person name="Gulick P.J."/>
            <person name="Galiba G."/>
            <person name="Kalapos B."/>
            <person name="Nelson D.R."/>
            <person name="Li P."/>
            <person name="You F.M."/>
            <person name="Luo M.C."/>
            <person name="Dvorak J."/>
        </authorList>
    </citation>
    <scope>NUCLEOTIDE SEQUENCE [LARGE SCALE GENOMIC DNA]</scope>
    <source>
        <strain evidence="2">cv. AL8/78</strain>
    </source>
</reference>
<feature type="signal peptide" evidence="1">
    <location>
        <begin position="1"/>
        <end position="21"/>
    </location>
</feature>
<proteinExistence type="predicted"/>
<keyword evidence="1" id="KW-0732">Signal</keyword>
<reference evidence="2" key="4">
    <citation type="submission" date="2019-03" db="UniProtKB">
        <authorList>
            <consortium name="EnsemblPlants"/>
        </authorList>
    </citation>
    <scope>IDENTIFICATION</scope>
</reference>
<dbReference type="Gramene" id="AET2Gv20432500.13">
    <property type="protein sequence ID" value="AET2Gv20432500.13"/>
    <property type="gene ID" value="AET2Gv20432500"/>
</dbReference>
<evidence type="ECO:0000313" key="2">
    <source>
        <dbReference type="EnsemblPlants" id="AET2Gv20432500.13"/>
    </source>
</evidence>
<sequence length="64" mass="7272">MSVPTVTTICFILILFLFVDEDKIDGLSCMHVGADFLICWANIVSSDLETHIFCSQRCLEHYCI</sequence>
<feature type="chain" id="PRO_5019177528" evidence="1">
    <location>
        <begin position="22"/>
        <end position="64"/>
    </location>
</feature>